<dbReference type="InterPro" id="IPR005656">
    <property type="entry name" value="MmgE_PrpD"/>
</dbReference>
<proteinExistence type="inferred from homology"/>
<dbReference type="PANTHER" id="PTHR16943:SF8">
    <property type="entry name" value="2-METHYLCITRATE DEHYDRATASE"/>
    <property type="match status" value="1"/>
</dbReference>
<dbReference type="SUPFAM" id="SSF103378">
    <property type="entry name" value="2-methylcitrate dehydratase PrpD"/>
    <property type="match status" value="1"/>
</dbReference>
<dbReference type="GO" id="GO:0016829">
    <property type="term" value="F:lyase activity"/>
    <property type="evidence" value="ECO:0007669"/>
    <property type="project" value="InterPro"/>
</dbReference>
<evidence type="ECO:0000259" key="2">
    <source>
        <dbReference type="Pfam" id="PF03972"/>
    </source>
</evidence>
<feature type="domain" description="MmgE/PrpD C-terminal" evidence="3">
    <location>
        <begin position="275"/>
        <end position="438"/>
    </location>
</feature>
<dbReference type="AlphaFoldDB" id="A0A9X1DEA1"/>
<dbReference type="Pfam" id="PF19305">
    <property type="entry name" value="MmgE_PrpD_C"/>
    <property type="match status" value="1"/>
</dbReference>
<evidence type="ECO:0000313" key="4">
    <source>
        <dbReference type="EMBL" id="MBT2188314.1"/>
    </source>
</evidence>
<dbReference type="InterPro" id="IPR042188">
    <property type="entry name" value="MmgE/PrpD_sf_2"/>
</dbReference>
<organism evidence="4 5">
    <name type="scientific">Sphingobium nicotianae</name>
    <dbReference type="NCBI Taxonomy" id="2782607"/>
    <lineage>
        <taxon>Bacteria</taxon>
        <taxon>Pseudomonadati</taxon>
        <taxon>Pseudomonadota</taxon>
        <taxon>Alphaproteobacteria</taxon>
        <taxon>Sphingomonadales</taxon>
        <taxon>Sphingomonadaceae</taxon>
        <taxon>Sphingobium</taxon>
    </lineage>
</organism>
<comment type="similarity">
    <text evidence="1">Belongs to the PrpD family.</text>
</comment>
<feature type="domain" description="MmgE/PrpD N-terminal" evidence="2">
    <location>
        <begin position="7"/>
        <end position="245"/>
    </location>
</feature>
<reference evidence="4" key="1">
    <citation type="submission" date="2021-05" db="EMBL/GenBank/DDBJ databases">
        <title>Genome of Sphingobium sp. strain.</title>
        <authorList>
            <person name="Fan R."/>
        </authorList>
    </citation>
    <scope>NUCLEOTIDE SEQUENCE</scope>
    <source>
        <strain evidence="4">H33</strain>
    </source>
</reference>
<dbReference type="RefSeq" id="WP_214624571.1">
    <property type="nucleotide sequence ID" value="NZ_JAHGAW010000010.1"/>
</dbReference>
<sequence>MARTLAETFADFAATFPGAQMPAEVRAAAHWHIVDSIGVSIAGANPQEESGKAAAKLIPGWSDPTGASLLGLGARARPELAAMLNGSLAQALEMDDKHGSSLARPGSTVIPAVLAAAEAGNATIAQAIDATVIGYEVMIRLGFVAGPRFLERGYHTSSLIGSFGVAAAIGRYRGASAATIVDAMGISGTFASGIQESTRTGSTSKILHGGWGAHAGMLATDLAQAGITGPASVFEGKFGFFETHLTPISGALDFTGPATGLGERWYLPETAYKPYPCCQLLHAFVVAARQILADFASDGTSIDDIIAIHCELAEPGLTLVTEPRERKKAPQTPHEARFSLFFGVAAAFVDGDVGLETFLPARLADPAILKLAAVTEAAEDPLSDYPAHCPARLTVTAKGKTYFAHIPYHPGSPEAALTRDDVLDKFARNTRWLLGNEARAIGERMGGMPESAKLADLLACVSPDAALRKAS</sequence>
<dbReference type="Gene3D" id="1.10.4100.10">
    <property type="entry name" value="2-methylcitrate dehydratase PrpD"/>
    <property type="match status" value="1"/>
</dbReference>
<keyword evidence="5" id="KW-1185">Reference proteome</keyword>
<gene>
    <name evidence="4" type="ORF">KK488_15265</name>
</gene>
<dbReference type="Pfam" id="PF03972">
    <property type="entry name" value="MmgE_PrpD_N"/>
    <property type="match status" value="1"/>
</dbReference>
<dbReference type="InterPro" id="IPR045336">
    <property type="entry name" value="MmgE_PrpD_N"/>
</dbReference>
<dbReference type="Gene3D" id="3.30.1330.120">
    <property type="entry name" value="2-methylcitrate dehydratase PrpD"/>
    <property type="match status" value="1"/>
</dbReference>
<dbReference type="InterPro" id="IPR045337">
    <property type="entry name" value="MmgE_PrpD_C"/>
</dbReference>
<dbReference type="InterPro" id="IPR036148">
    <property type="entry name" value="MmgE/PrpD_sf"/>
</dbReference>
<protein>
    <submittedName>
        <fullName evidence="4">MmgE/PrpD family protein</fullName>
    </submittedName>
</protein>
<dbReference type="PANTHER" id="PTHR16943">
    <property type="entry name" value="2-METHYLCITRATE DEHYDRATASE-RELATED"/>
    <property type="match status" value="1"/>
</dbReference>
<evidence type="ECO:0000256" key="1">
    <source>
        <dbReference type="ARBA" id="ARBA00006174"/>
    </source>
</evidence>
<dbReference type="EMBL" id="JAHGAW010000010">
    <property type="protein sequence ID" value="MBT2188314.1"/>
    <property type="molecule type" value="Genomic_DNA"/>
</dbReference>
<dbReference type="InterPro" id="IPR042183">
    <property type="entry name" value="MmgE/PrpD_sf_1"/>
</dbReference>
<name>A0A9X1DEA1_9SPHN</name>
<evidence type="ECO:0000259" key="3">
    <source>
        <dbReference type="Pfam" id="PF19305"/>
    </source>
</evidence>
<evidence type="ECO:0000313" key="5">
    <source>
        <dbReference type="Proteomes" id="UP001138757"/>
    </source>
</evidence>
<comment type="caution">
    <text evidence="4">The sequence shown here is derived from an EMBL/GenBank/DDBJ whole genome shotgun (WGS) entry which is preliminary data.</text>
</comment>
<accession>A0A9X1DEA1</accession>
<dbReference type="Proteomes" id="UP001138757">
    <property type="component" value="Unassembled WGS sequence"/>
</dbReference>